<dbReference type="AlphaFoldDB" id="A0A644YR13"/>
<sequence length="123" mass="14103">MAEFPLQNIILNIHRAFQCVFYFAVSDFELSLSTQFPLDSTKRRDISSGSDLAVIKHACNRRPPVGHQQFIALVKSKSSNVNRVRRFFGCFPEINPRKVGRVFELYEFIPHFDGKGSPMVNLL</sequence>
<organism evidence="1">
    <name type="scientific">bioreactor metagenome</name>
    <dbReference type="NCBI Taxonomy" id="1076179"/>
    <lineage>
        <taxon>unclassified sequences</taxon>
        <taxon>metagenomes</taxon>
        <taxon>ecological metagenomes</taxon>
    </lineage>
</organism>
<protein>
    <submittedName>
        <fullName evidence="1">Uncharacterized protein</fullName>
    </submittedName>
</protein>
<dbReference type="EMBL" id="VSSQ01005938">
    <property type="protein sequence ID" value="MPM30956.1"/>
    <property type="molecule type" value="Genomic_DNA"/>
</dbReference>
<name>A0A644YR13_9ZZZZ</name>
<evidence type="ECO:0000313" key="1">
    <source>
        <dbReference type="EMBL" id="MPM30956.1"/>
    </source>
</evidence>
<accession>A0A644YR13</accession>
<proteinExistence type="predicted"/>
<comment type="caution">
    <text evidence="1">The sequence shown here is derived from an EMBL/GenBank/DDBJ whole genome shotgun (WGS) entry which is preliminary data.</text>
</comment>
<gene>
    <name evidence="1" type="ORF">SDC9_77509</name>
</gene>
<reference evidence="1" key="1">
    <citation type="submission" date="2019-08" db="EMBL/GenBank/DDBJ databases">
        <authorList>
            <person name="Kucharzyk K."/>
            <person name="Murdoch R.W."/>
            <person name="Higgins S."/>
            <person name="Loffler F."/>
        </authorList>
    </citation>
    <scope>NUCLEOTIDE SEQUENCE</scope>
</reference>